<evidence type="ECO:0000313" key="8">
    <source>
        <dbReference type="Proteomes" id="UP000095287"/>
    </source>
</evidence>
<evidence type="ECO:0000256" key="1">
    <source>
        <dbReference type="ARBA" id="ARBA00004141"/>
    </source>
</evidence>
<dbReference type="Gene3D" id="1.10.287.70">
    <property type="match status" value="1"/>
</dbReference>
<dbReference type="AlphaFoldDB" id="A0A1I7Y6K3"/>
<keyword evidence="4 6" id="KW-0472">Membrane</keyword>
<dbReference type="GO" id="GO:0008076">
    <property type="term" value="C:voltage-gated potassium channel complex"/>
    <property type="evidence" value="ECO:0007669"/>
    <property type="project" value="TreeGrafter"/>
</dbReference>
<evidence type="ECO:0000256" key="2">
    <source>
        <dbReference type="ARBA" id="ARBA00022692"/>
    </source>
</evidence>
<dbReference type="SUPFAM" id="SSF81324">
    <property type="entry name" value="Voltage-gated potassium channels"/>
    <property type="match status" value="1"/>
</dbReference>
<name>A0A1I7Y6K3_9BILA</name>
<reference evidence="9" key="1">
    <citation type="submission" date="2016-11" db="UniProtKB">
        <authorList>
            <consortium name="WormBaseParasite"/>
        </authorList>
    </citation>
    <scope>IDENTIFICATION</scope>
</reference>
<evidence type="ECO:0000313" key="9">
    <source>
        <dbReference type="WBParaSite" id="L893_g13138.t1"/>
    </source>
</evidence>
<feature type="transmembrane region" description="Helical" evidence="6">
    <location>
        <begin position="204"/>
        <end position="227"/>
    </location>
</feature>
<dbReference type="Proteomes" id="UP000095287">
    <property type="component" value="Unplaced"/>
</dbReference>
<comment type="subcellular location">
    <subcellularLocation>
        <location evidence="1">Membrane</location>
        <topology evidence="1">Multi-pass membrane protein</topology>
    </subcellularLocation>
</comment>
<accession>A0A1I7Y6K3</accession>
<dbReference type="PRINTS" id="PR01459">
    <property type="entry name" value="KCNQCHANNEL"/>
</dbReference>
<dbReference type="InterPro" id="IPR027359">
    <property type="entry name" value="Volt_channel_dom_sf"/>
</dbReference>
<keyword evidence="5" id="KW-0175">Coiled coil</keyword>
<keyword evidence="2 6" id="KW-0812">Transmembrane</keyword>
<feature type="domain" description="Ion transport" evidence="7">
    <location>
        <begin position="70"/>
        <end position="305"/>
    </location>
</feature>
<evidence type="ECO:0000256" key="4">
    <source>
        <dbReference type="ARBA" id="ARBA00023136"/>
    </source>
</evidence>
<feature type="transmembrane region" description="Helical" evidence="6">
    <location>
        <begin position="252"/>
        <end position="271"/>
    </location>
</feature>
<dbReference type="WBParaSite" id="L893_g13138.t1">
    <property type="protein sequence ID" value="L893_g13138.t1"/>
    <property type="gene ID" value="L893_g13138"/>
</dbReference>
<dbReference type="InterPro" id="IPR003937">
    <property type="entry name" value="K_chnl_volt-dep_KCNQ"/>
</dbReference>
<feature type="transmembrane region" description="Helical" evidence="6">
    <location>
        <begin position="68"/>
        <end position="86"/>
    </location>
</feature>
<feature type="transmembrane region" description="Helical" evidence="6">
    <location>
        <begin position="139"/>
        <end position="159"/>
    </location>
</feature>
<dbReference type="Gene3D" id="1.20.120.350">
    <property type="entry name" value="Voltage-gated potassium channels. Chain C"/>
    <property type="match status" value="1"/>
</dbReference>
<dbReference type="InterPro" id="IPR005821">
    <property type="entry name" value="Ion_trans_dom"/>
</dbReference>
<evidence type="ECO:0000256" key="3">
    <source>
        <dbReference type="ARBA" id="ARBA00022989"/>
    </source>
</evidence>
<feature type="transmembrane region" description="Helical" evidence="6">
    <location>
        <begin position="283"/>
        <end position="311"/>
    </location>
</feature>
<dbReference type="PANTHER" id="PTHR47735:SF9">
    <property type="entry name" value="POTASSIUM VOLTAGE-GATED CHANNEL SUBFAMILY KQT MEMBER 4-LIKE ISOFORM X1"/>
    <property type="match status" value="1"/>
</dbReference>
<feature type="transmembrane region" description="Helical" evidence="6">
    <location>
        <begin position="98"/>
        <end position="119"/>
    </location>
</feature>
<dbReference type="GO" id="GO:0005249">
    <property type="term" value="F:voltage-gated potassium channel activity"/>
    <property type="evidence" value="ECO:0007669"/>
    <property type="project" value="InterPro"/>
</dbReference>
<proteinExistence type="predicted"/>
<evidence type="ECO:0000256" key="5">
    <source>
        <dbReference type="SAM" id="Coils"/>
    </source>
</evidence>
<evidence type="ECO:0000259" key="7">
    <source>
        <dbReference type="Pfam" id="PF00520"/>
    </source>
</evidence>
<sequence length="672" mass="78512">MDSDVEDPADFFDRYRCRDAERDLLTLPVPPPEFFAKYRQSKWKLFKEELHRFRAQVYNFLERPKGTLSFVFHLVVFTYIVLVHSFSALSDLEEYDNLYITVQVMEISLAIYFTVEFFVRLWAVAADSKYQGFKGRLRYLRRLVCIIDVIILIVTFLMLAANRSFLSSQTIEKLRFLQILRLFHIDRQMSTWKMIKDMIMRSRYELFAAYFITFMLFLLLATTVYTIESVSDDAELAKLRKIDPNATVDRTFATYGSSMWFSVVSFTTIGYGDIVPKHWISKFLTCFLGYAAICMFAAVSMLVGVGMTLLLENENRMHKQSKVKNMAARLIQTWYRFHLISDEERFYSIMHYRKLCMRVSQVEERIRKARNLATKAKEFKKKRLLNPINKLRKKSMQQEENTSLVSEFSIDIGLAFAKKSGIFQHAHMKLPEHLDEKIASSGPIRKTSVTTELPPMHPGRAVKRNSLALPSRSAMPERLFARRHSAQLGTPAAIRHSASVESEMSEMTQSVDGSIISLEFSDEERILDYYYDPYAADSRSVSHRSETSEPFDEMNMPRYRNMLRMLYFFMFITLKKKFHRARKPYELMDAEAELCEMEHQRKQKFKELELRIDATIGKVLPSPLNPPGQNKASLQKRLQICETKLEEMERKLRFITHLSEQIGKAIQGAPPT</sequence>
<dbReference type="PANTHER" id="PTHR47735">
    <property type="entry name" value="POTASSIUM VOLTAGE-GATED CHANNEL SUBFAMILY KQT MEMBER 4"/>
    <property type="match status" value="1"/>
</dbReference>
<keyword evidence="3 6" id="KW-1133">Transmembrane helix</keyword>
<keyword evidence="8" id="KW-1185">Reference proteome</keyword>
<dbReference type="PRINTS" id="PR00169">
    <property type="entry name" value="KCHANNEL"/>
</dbReference>
<feature type="coiled-coil region" evidence="5">
    <location>
        <begin position="631"/>
        <end position="658"/>
    </location>
</feature>
<evidence type="ECO:0000256" key="6">
    <source>
        <dbReference type="SAM" id="Phobius"/>
    </source>
</evidence>
<protein>
    <submittedName>
        <fullName evidence="9">Ion_trans domain-containing protein</fullName>
    </submittedName>
</protein>
<dbReference type="Pfam" id="PF00520">
    <property type="entry name" value="Ion_trans"/>
    <property type="match status" value="1"/>
</dbReference>
<organism evidence="8 9">
    <name type="scientific">Steinernema glaseri</name>
    <dbReference type="NCBI Taxonomy" id="37863"/>
    <lineage>
        <taxon>Eukaryota</taxon>
        <taxon>Metazoa</taxon>
        <taxon>Ecdysozoa</taxon>
        <taxon>Nematoda</taxon>
        <taxon>Chromadorea</taxon>
        <taxon>Rhabditida</taxon>
        <taxon>Tylenchina</taxon>
        <taxon>Panagrolaimomorpha</taxon>
        <taxon>Strongyloidoidea</taxon>
        <taxon>Steinernematidae</taxon>
        <taxon>Steinernema</taxon>
    </lineage>
</organism>